<dbReference type="Gene3D" id="3.40.50.150">
    <property type="entry name" value="Vaccinia Virus protein VP39"/>
    <property type="match status" value="1"/>
</dbReference>
<dbReference type="EMBL" id="QBMP01000026">
    <property type="protein sequence ID" value="PZO59242.1"/>
    <property type="molecule type" value="Genomic_DNA"/>
</dbReference>
<dbReference type="Proteomes" id="UP000249794">
    <property type="component" value="Unassembled WGS sequence"/>
</dbReference>
<evidence type="ECO:0000313" key="2">
    <source>
        <dbReference type="EMBL" id="PZO59242.1"/>
    </source>
</evidence>
<comment type="caution">
    <text evidence="2">The sequence shown here is derived from an EMBL/GenBank/DDBJ whole genome shotgun (WGS) entry which is preliminary data.</text>
</comment>
<name>A0A2W4XTN1_9CYAN</name>
<evidence type="ECO:0000259" key="1">
    <source>
        <dbReference type="Pfam" id="PF01739"/>
    </source>
</evidence>
<dbReference type="InterPro" id="IPR022642">
    <property type="entry name" value="CheR_C"/>
</dbReference>
<dbReference type="Pfam" id="PF01739">
    <property type="entry name" value="CheR"/>
    <property type="match status" value="1"/>
</dbReference>
<dbReference type="InterPro" id="IPR029063">
    <property type="entry name" value="SAM-dependent_MTases_sf"/>
</dbReference>
<sequence>MNYFKTIQAEEVEELFQQKARLDPKSVGSEPIVRAVKKGLRTSEMQGLHGHPVGLRASPALFEALVELIVVRETSCFRNRASFTFLRRWVAQDWPQIQSINRLLGVLSMPRSIGEEPYSIAISLLEKGLILGKFHTLMTKN</sequence>
<feature type="domain" description="MCP methyltransferase CheR-type SAM-binding" evidence="1">
    <location>
        <begin position="73"/>
        <end position="126"/>
    </location>
</feature>
<reference evidence="2 3" key="2">
    <citation type="submission" date="2018-06" db="EMBL/GenBank/DDBJ databases">
        <title>Metagenomic assembly of (sub)arctic Cyanobacteria and their associated microbiome from non-axenic cultures.</title>
        <authorList>
            <person name="Baurain D."/>
        </authorList>
    </citation>
    <scope>NUCLEOTIDE SEQUENCE [LARGE SCALE GENOMIC DNA]</scope>
    <source>
        <strain evidence="2">ULC027bin1</strain>
    </source>
</reference>
<protein>
    <recommendedName>
        <fullName evidence="1">MCP methyltransferase CheR-type SAM-binding domain-containing protein</fullName>
    </recommendedName>
</protein>
<organism evidence="2 3">
    <name type="scientific">Phormidesmis priestleyi</name>
    <dbReference type="NCBI Taxonomy" id="268141"/>
    <lineage>
        <taxon>Bacteria</taxon>
        <taxon>Bacillati</taxon>
        <taxon>Cyanobacteriota</taxon>
        <taxon>Cyanophyceae</taxon>
        <taxon>Leptolyngbyales</taxon>
        <taxon>Leptolyngbyaceae</taxon>
        <taxon>Phormidesmis</taxon>
    </lineage>
</organism>
<accession>A0A2W4XTN1</accession>
<gene>
    <name evidence="2" type="ORF">DCF15_04230</name>
</gene>
<dbReference type="AlphaFoldDB" id="A0A2W4XTN1"/>
<proteinExistence type="predicted"/>
<evidence type="ECO:0000313" key="3">
    <source>
        <dbReference type="Proteomes" id="UP000249794"/>
    </source>
</evidence>
<reference evidence="3" key="1">
    <citation type="submission" date="2018-04" db="EMBL/GenBank/DDBJ databases">
        <authorList>
            <person name="Cornet L."/>
        </authorList>
    </citation>
    <scope>NUCLEOTIDE SEQUENCE [LARGE SCALE GENOMIC DNA]</scope>
</reference>